<keyword evidence="1" id="KW-1133">Transmembrane helix</keyword>
<dbReference type="AlphaFoldDB" id="A0A6A6E7R7"/>
<dbReference type="Proteomes" id="UP000800200">
    <property type="component" value="Unassembled WGS sequence"/>
</dbReference>
<feature type="non-terminal residue" evidence="2">
    <location>
        <position position="1"/>
    </location>
</feature>
<keyword evidence="1" id="KW-0812">Transmembrane</keyword>
<accession>A0A6A6E7R7</accession>
<evidence type="ECO:0000256" key="1">
    <source>
        <dbReference type="SAM" id="Phobius"/>
    </source>
</evidence>
<evidence type="ECO:0000313" key="3">
    <source>
        <dbReference type="Proteomes" id="UP000800200"/>
    </source>
</evidence>
<protein>
    <submittedName>
        <fullName evidence="2">Uncharacterized protein</fullName>
    </submittedName>
</protein>
<reference evidence="2" key="1">
    <citation type="journal article" date="2020" name="Stud. Mycol.">
        <title>101 Dothideomycetes genomes: a test case for predicting lifestyles and emergence of pathogens.</title>
        <authorList>
            <person name="Haridas S."/>
            <person name="Albert R."/>
            <person name="Binder M."/>
            <person name="Bloem J."/>
            <person name="Labutti K."/>
            <person name="Salamov A."/>
            <person name="Andreopoulos B."/>
            <person name="Baker S."/>
            <person name="Barry K."/>
            <person name="Bills G."/>
            <person name="Bluhm B."/>
            <person name="Cannon C."/>
            <person name="Castanera R."/>
            <person name="Culley D."/>
            <person name="Daum C."/>
            <person name="Ezra D."/>
            <person name="Gonzalez J."/>
            <person name="Henrissat B."/>
            <person name="Kuo A."/>
            <person name="Liang C."/>
            <person name="Lipzen A."/>
            <person name="Lutzoni F."/>
            <person name="Magnuson J."/>
            <person name="Mondo S."/>
            <person name="Nolan M."/>
            <person name="Ohm R."/>
            <person name="Pangilinan J."/>
            <person name="Park H.-J."/>
            <person name="Ramirez L."/>
            <person name="Alfaro M."/>
            <person name="Sun H."/>
            <person name="Tritt A."/>
            <person name="Yoshinaga Y."/>
            <person name="Zwiers L.-H."/>
            <person name="Turgeon B."/>
            <person name="Goodwin S."/>
            <person name="Spatafora J."/>
            <person name="Crous P."/>
            <person name="Grigoriev I."/>
        </authorList>
    </citation>
    <scope>NUCLEOTIDE SEQUENCE</scope>
    <source>
        <strain evidence="2">CBS 207.26</strain>
    </source>
</reference>
<keyword evidence="3" id="KW-1185">Reference proteome</keyword>
<organism evidence="2 3">
    <name type="scientific">Zopfia rhizophila CBS 207.26</name>
    <dbReference type="NCBI Taxonomy" id="1314779"/>
    <lineage>
        <taxon>Eukaryota</taxon>
        <taxon>Fungi</taxon>
        <taxon>Dikarya</taxon>
        <taxon>Ascomycota</taxon>
        <taxon>Pezizomycotina</taxon>
        <taxon>Dothideomycetes</taxon>
        <taxon>Dothideomycetes incertae sedis</taxon>
        <taxon>Zopfiaceae</taxon>
        <taxon>Zopfia</taxon>
    </lineage>
</organism>
<feature type="non-terminal residue" evidence="2">
    <location>
        <position position="66"/>
    </location>
</feature>
<dbReference type="EMBL" id="ML994632">
    <property type="protein sequence ID" value="KAF2185896.1"/>
    <property type="molecule type" value="Genomic_DNA"/>
</dbReference>
<feature type="transmembrane region" description="Helical" evidence="1">
    <location>
        <begin position="20"/>
        <end position="44"/>
    </location>
</feature>
<gene>
    <name evidence="2" type="ORF">K469DRAFT_524780</name>
</gene>
<evidence type="ECO:0000313" key="2">
    <source>
        <dbReference type="EMBL" id="KAF2185896.1"/>
    </source>
</evidence>
<dbReference type="OrthoDB" id="245989at2759"/>
<proteinExistence type="predicted"/>
<sequence length="66" mass="7373">FRIGLYRNAEPTDSVTLRGAQMFLFLWMFLLFTSTFTHVVIAGVDTAEAGGNIDNLCFSLCLVFYG</sequence>
<keyword evidence="1" id="KW-0472">Membrane</keyword>
<name>A0A6A6E7R7_9PEZI</name>